<comment type="caution">
    <text evidence="2">The sequence shown here is derived from an EMBL/GenBank/DDBJ whole genome shotgun (WGS) entry which is preliminary data.</text>
</comment>
<keyword evidence="2" id="KW-0723">Serine/threonine-protein kinase</keyword>
<evidence type="ECO:0000313" key="2">
    <source>
        <dbReference type="EMBL" id="MFC3609318.1"/>
    </source>
</evidence>
<reference evidence="3" key="1">
    <citation type="journal article" date="2019" name="Int. J. Syst. Evol. Microbiol.">
        <title>The Global Catalogue of Microorganisms (GCM) 10K type strain sequencing project: providing services to taxonomists for standard genome sequencing and annotation.</title>
        <authorList>
            <consortium name="The Broad Institute Genomics Platform"/>
            <consortium name="The Broad Institute Genome Sequencing Center for Infectious Disease"/>
            <person name="Wu L."/>
            <person name="Ma J."/>
        </authorList>
    </citation>
    <scope>NUCLEOTIDE SEQUENCE [LARGE SCALE GENOMIC DNA]</scope>
    <source>
        <strain evidence="3">KCTC 42447</strain>
    </source>
</reference>
<dbReference type="RefSeq" id="WP_386366762.1">
    <property type="nucleotide sequence ID" value="NZ_JBHRXZ010000024.1"/>
</dbReference>
<dbReference type="InterPro" id="IPR007428">
    <property type="entry name" value="MlaA"/>
</dbReference>
<sequence>MLRLYALLAGLLFSTAPLATAFDPSDYGYPLTNPFEATLANTPAHLQAPMPAIDAIDQGDYSLRLRPEREHSLPDNFWPVTSLQYRLARQSGPAPLIFVIAGTGSRYDNGTMESLKRVFYGAGYHVVQLSSPTSYDFMAAASRLATPGYSAEDARDLYRVMQAIRAQQADLAVTEFHLAGYSLGALNAAFVSHLDERLGQFAFKRVLMLNPPVNLSTSVRNLDRLVQTRVDTGDNFYEQVLERVTRFFQERGQIDLDEALLVEFQRSDHRLSDEQLAMLIGSVFRLAVADIAFTSDLINRRGLITPRDARLTIGTSLEPFFRQALWCDFDCYMTKQLVPWWRERFDGGSLTQLTDQVSLYALEDYLREQTKIAVMHNADDFILGPGDLGFLRRTMGDRLTLYPRGGHCGNLLYRDNVNHMLEFLRG</sequence>
<feature type="signal peptide" evidence="1">
    <location>
        <begin position="1"/>
        <end position="21"/>
    </location>
</feature>
<evidence type="ECO:0000256" key="1">
    <source>
        <dbReference type="SAM" id="SignalP"/>
    </source>
</evidence>
<dbReference type="GO" id="GO:0004674">
    <property type="term" value="F:protein serine/threonine kinase activity"/>
    <property type="evidence" value="ECO:0007669"/>
    <property type="project" value="UniProtKB-KW"/>
</dbReference>
<dbReference type="EMBL" id="JBHRXZ010000024">
    <property type="protein sequence ID" value="MFC3609318.1"/>
    <property type="molecule type" value="Genomic_DNA"/>
</dbReference>
<keyword evidence="2" id="KW-0808">Transferase</keyword>
<gene>
    <name evidence="2" type="ORF">ACFOMF_16200</name>
</gene>
<keyword evidence="2" id="KW-0418">Kinase</keyword>
<dbReference type="PANTHER" id="PTHR30035">
    <property type="entry name" value="LIPOPROTEIN VACJ-RELATED"/>
    <property type="match status" value="1"/>
</dbReference>
<name>A0ABV7T9Y8_9GAMM</name>
<dbReference type="InterPro" id="IPR029058">
    <property type="entry name" value="AB_hydrolase_fold"/>
</dbReference>
<feature type="chain" id="PRO_5045455755" evidence="1">
    <location>
        <begin position="22"/>
        <end position="426"/>
    </location>
</feature>
<proteinExistence type="predicted"/>
<dbReference type="SUPFAM" id="SSF53474">
    <property type="entry name" value="alpha/beta-Hydrolases"/>
    <property type="match status" value="1"/>
</dbReference>
<keyword evidence="1" id="KW-0732">Signal</keyword>
<evidence type="ECO:0000313" key="3">
    <source>
        <dbReference type="Proteomes" id="UP001595630"/>
    </source>
</evidence>
<organism evidence="2 3">
    <name type="scientific">Stutzerimonas tarimensis</name>
    <dbReference type="NCBI Taxonomy" id="1507735"/>
    <lineage>
        <taxon>Bacteria</taxon>
        <taxon>Pseudomonadati</taxon>
        <taxon>Pseudomonadota</taxon>
        <taxon>Gammaproteobacteria</taxon>
        <taxon>Pseudomonadales</taxon>
        <taxon>Pseudomonadaceae</taxon>
        <taxon>Stutzerimonas</taxon>
    </lineage>
</organism>
<dbReference type="Proteomes" id="UP001595630">
    <property type="component" value="Unassembled WGS sequence"/>
</dbReference>
<dbReference type="PANTHER" id="PTHR30035:SF1">
    <property type="entry name" value="AB HYDROLASE-1 DOMAIN-CONTAINING PROTEIN"/>
    <property type="match status" value="1"/>
</dbReference>
<dbReference type="Gene3D" id="3.40.50.1820">
    <property type="entry name" value="alpha/beta hydrolase"/>
    <property type="match status" value="1"/>
</dbReference>
<keyword evidence="3" id="KW-1185">Reference proteome</keyword>
<protein>
    <submittedName>
        <fullName evidence="2">Serine/threonine protein kinase</fullName>
    </submittedName>
</protein>
<accession>A0ABV7T9Y8</accession>